<dbReference type="Proteomes" id="UP000887013">
    <property type="component" value="Unassembled WGS sequence"/>
</dbReference>
<keyword evidence="2" id="KW-1185">Reference proteome</keyword>
<dbReference type="AlphaFoldDB" id="A0A8X6N9L3"/>
<organism evidence="1 2">
    <name type="scientific">Nephila pilipes</name>
    <name type="common">Giant wood spider</name>
    <name type="synonym">Nephila maculata</name>
    <dbReference type="NCBI Taxonomy" id="299642"/>
    <lineage>
        <taxon>Eukaryota</taxon>
        <taxon>Metazoa</taxon>
        <taxon>Ecdysozoa</taxon>
        <taxon>Arthropoda</taxon>
        <taxon>Chelicerata</taxon>
        <taxon>Arachnida</taxon>
        <taxon>Araneae</taxon>
        <taxon>Araneomorphae</taxon>
        <taxon>Entelegynae</taxon>
        <taxon>Araneoidea</taxon>
        <taxon>Nephilidae</taxon>
        <taxon>Nephila</taxon>
    </lineage>
</organism>
<evidence type="ECO:0000313" key="1">
    <source>
        <dbReference type="EMBL" id="GFT01817.1"/>
    </source>
</evidence>
<comment type="caution">
    <text evidence="1">The sequence shown here is derived from an EMBL/GenBank/DDBJ whole genome shotgun (WGS) entry which is preliminary data.</text>
</comment>
<evidence type="ECO:0000313" key="2">
    <source>
        <dbReference type="Proteomes" id="UP000887013"/>
    </source>
</evidence>
<dbReference type="OrthoDB" id="6365933at2759"/>
<protein>
    <submittedName>
        <fullName evidence="1">Uncharacterized protein</fullName>
    </submittedName>
</protein>
<reference evidence="1" key="1">
    <citation type="submission" date="2020-08" db="EMBL/GenBank/DDBJ databases">
        <title>Multicomponent nature underlies the extraordinary mechanical properties of spider dragline silk.</title>
        <authorList>
            <person name="Kono N."/>
            <person name="Nakamura H."/>
            <person name="Mori M."/>
            <person name="Yoshida Y."/>
            <person name="Ohtoshi R."/>
            <person name="Malay A.D."/>
            <person name="Moran D.A.P."/>
            <person name="Tomita M."/>
            <person name="Numata K."/>
            <person name="Arakawa K."/>
        </authorList>
    </citation>
    <scope>NUCLEOTIDE SEQUENCE</scope>
</reference>
<gene>
    <name evidence="1" type="primary">B7P43_G16760</name>
    <name evidence="1" type="ORF">NPIL_562041</name>
</gene>
<name>A0A8X6N9L3_NEPPI</name>
<accession>A0A8X6N9L3</accession>
<proteinExistence type="predicted"/>
<dbReference type="EMBL" id="BMAW01055611">
    <property type="protein sequence ID" value="GFT01817.1"/>
    <property type="molecule type" value="Genomic_DNA"/>
</dbReference>
<sequence length="175" mass="20576">MPSRGCVISPDHFCFDEYTIKSQQSNIRNFVKKVHFAYFKLKFGNQIKVWTPYKVCRRCKIDIRLWFKGKKNSFRFDFPMIWPEQENPTINCYFCSVDSKGFNTENRKKIFCLNLDSAIHPVSHSSEISVLQPPSCLDILSVTETYNHSKMNLAQIFLLARNLNFFSQIELNDLV</sequence>